<proteinExistence type="predicted"/>
<name>A0AA36GJZ4_CYLNA</name>
<dbReference type="Proteomes" id="UP001176961">
    <property type="component" value="Unassembled WGS sequence"/>
</dbReference>
<keyword evidence="1" id="KW-0732">Signal</keyword>
<dbReference type="EMBL" id="CATQJL010000001">
    <property type="protein sequence ID" value="CAJ0590050.1"/>
    <property type="molecule type" value="Genomic_DNA"/>
</dbReference>
<keyword evidence="3" id="KW-1185">Reference proteome</keyword>
<comment type="caution">
    <text evidence="2">The sequence shown here is derived from an EMBL/GenBank/DDBJ whole genome shotgun (WGS) entry which is preliminary data.</text>
</comment>
<accession>A0AA36GJZ4</accession>
<organism evidence="2 3">
    <name type="scientific">Cylicocyclus nassatus</name>
    <name type="common">Nematode worm</name>
    <dbReference type="NCBI Taxonomy" id="53992"/>
    <lineage>
        <taxon>Eukaryota</taxon>
        <taxon>Metazoa</taxon>
        <taxon>Ecdysozoa</taxon>
        <taxon>Nematoda</taxon>
        <taxon>Chromadorea</taxon>
        <taxon>Rhabditida</taxon>
        <taxon>Rhabditina</taxon>
        <taxon>Rhabditomorpha</taxon>
        <taxon>Strongyloidea</taxon>
        <taxon>Strongylidae</taxon>
        <taxon>Cylicocyclus</taxon>
    </lineage>
</organism>
<evidence type="ECO:0000313" key="2">
    <source>
        <dbReference type="EMBL" id="CAJ0590050.1"/>
    </source>
</evidence>
<feature type="chain" id="PRO_5041414390" evidence="1">
    <location>
        <begin position="24"/>
        <end position="79"/>
    </location>
</feature>
<dbReference type="AlphaFoldDB" id="A0AA36GJZ4"/>
<gene>
    <name evidence="2" type="ORF">CYNAS_LOCUS2033</name>
</gene>
<sequence>MVILRVLIPTLLFTAVNIAMSEGTYSEAKCRELLRDCDERTCPLEALLLCSPDSIRFAEKRATRRSIRQILVDSYLNRL</sequence>
<feature type="signal peptide" evidence="1">
    <location>
        <begin position="1"/>
        <end position="23"/>
    </location>
</feature>
<evidence type="ECO:0000313" key="3">
    <source>
        <dbReference type="Proteomes" id="UP001176961"/>
    </source>
</evidence>
<evidence type="ECO:0000256" key="1">
    <source>
        <dbReference type="SAM" id="SignalP"/>
    </source>
</evidence>
<reference evidence="2" key="1">
    <citation type="submission" date="2023-07" db="EMBL/GenBank/DDBJ databases">
        <authorList>
            <consortium name="CYATHOMIX"/>
        </authorList>
    </citation>
    <scope>NUCLEOTIDE SEQUENCE</scope>
    <source>
        <strain evidence="2">N/A</strain>
    </source>
</reference>
<protein>
    <submittedName>
        <fullName evidence="2">Uncharacterized protein</fullName>
    </submittedName>
</protein>